<dbReference type="Pfam" id="PF00072">
    <property type="entry name" value="Response_reg"/>
    <property type="match status" value="1"/>
</dbReference>
<dbReference type="PROSITE" id="PS01124">
    <property type="entry name" value="HTH_ARAC_FAMILY_2"/>
    <property type="match status" value="1"/>
</dbReference>
<dbReference type="Pfam" id="PF12833">
    <property type="entry name" value="HTH_18"/>
    <property type="match status" value="1"/>
</dbReference>
<evidence type="ECO:0000256" key="2">
    <source>
        <dbReference type="ARBA" id="ARBA00023125"/>
    </source>
</evidence>
<dbReference type="InterPro" id="IPR001789">
    <property type="entry name" value="Sig_transdc_resp-reg_receiver"/>
</dbReference>
<dbReference type="Gene3D" id="1.10.10.60">
    <property type="entry name" value="Homeodomain-like"/>
    <property type="match status" value="2"/>
</dbReference>
<protein>
    <submittedName>
        <fullName evidence="7">Two component transcriptional regulator, AraC family</fullName>
    </submittedName>
</protein>
<name>A0ABM8V6W3_THEXY</name>
<dbReference type="SUPFAM" id="SSF46689">
    <property type="entry name" value="Homeodomain-like"/>
    <property type="match status" value="2"/>
</dbReference>
<reference evidence="7 8" key="1">
    <citation type="submission" date="2021-04" db="EMBL/GenBank/DDBJ databases">
        <authorList>
            <person name="Rakotoarivonina H."/>
        </authorList>
    </citation>
    <scope>NUCLEOTIDE SEQUENCE [LARGE SCALE GENOMIC DNA]</scope>
    <source>
        <strain evidence="7 8">XE</strain>
    </source>
</reference>
<feature type="domain" description="HTH araC/xylS-type" evidence="5">
    <location>
        <begin position="148"/>
        <end position="246"/>
    </location>
</feature>
<dbReference type="PANTHER" id="PTHR43280">
    <property type="entry name" value="ARAC-FAMILY TRANSCRIPTIONAL REGULATOR"/>
    <property type="match status" value="1"/>
</dbReference>
<organism evidence="7 8">
    <name type="scientific">Thermobacillus xylanilyticus</name>
    <dbReference type="NCBI Taxonomy" id="76633"/>
    <lineage>
        <taxon>Bacteria</taxon>
        <taxon>Bacillati</taxon>
        <taxon>Bacillota</taxon>
        <taxon>Bacilli</taxon>
        <taxon>Bacillales</taxon>
        <taxon>Paenibacillaceae</taxon>
        <taxon>Thermobacillus</taxon>
    </lineage>
</organism>
<dbReference type="SMART" id="SM00342">
    <property type="entry name" value="HTH_ARAC"/>
    <property type="match status" value="1"/>
</dbReference>
<dbReference type="InterPro" id="IPR009057">
    <property type="entry name" value="Homeodomain-like_sf"/>
</dbReference>
<keyword evidence="3" id="KW-0804">Transcription</keyword>
<gene>
    <name evidence="7" type="primary">txxe 3018</name>
    <name evidence="7" type="ORF">TXXE_15050</name>
</gene>
<sequence>MHPVLLVDPNDHSREKIKKMIERNRWGFAVEGWAETSADAMSLMSRRLFSLVLINIRREYTRGMQLCDQIRQKSRIPIILVGGRKSFHLARKAMRYKVSDYLPDPVSSDELLRSLQTVKSEIETASAYPSGLSGENTQALSSPSGIIDQVKTYVRDSLHENITLKEIARILHFNCSYLGQKFKEHENMTFNEYLLRQRMEKAKSLLAHTHLKVYEIASEVGYSDLDWFYKKFKAYTGVSANQYRKMFSGTA</sequence>
<dbReference type="SUPFAM" id="SSF52172">
    <property type="entry name" value="CheY-like"/>
    <property type="match status" value="1"/>
</dbReference>
<feature type="domain" description="Response regulatory" evidence="6">
    <location>
        <begin position="3"/>
        <end position="119"/>
    </location>
</feature>
<dbReference type="Proteomes" id="UP000681526">
    <property type="component" value="Unassembled WGS sequence"/>
</dbReference>
<dbReference type="PANTHER" id="PTHR43280:SF28">
    <property type="entry name" value="HTH-TYPE TRANSCRIPTIONAL ACTIVATOR RHAS"/>
    <property type="match status" value="1"/>
</dbReference>
<dbReference type="InterPro" id="IPR011006">
    <property type="entry name" value="CheY-like_superfamily"/>
</dbReference>
<keyword evidence="2" id="KW-0238">DNA-binding</keyword>
<evidence type="ECO:0000259" key="5">
    <source>
        <dbReference type="PROSITE" id="PS01124"/>
    </source>
</evidence>
<dbReference type="InterPro" id="IPR018062">
    <property type="entry name" value="HTH_AraC-typ_CS"/>
</dbReference>
<dbReference type="Gene3D" id="3.40.50.2300">
    <property type="match status" value="1"/>
</dbReference>
<dbReference type="EMBL" id="CAJRAY010000079">
    <property type="protein sequence ID" value="CAG5091116.1"/>
    <property type="molecule type" value="Genomic_DNA"/>
</dbReference>
<evidence type="ECO:0000313" key="7">
    <source>
        <dbReference type="EMBL" id="CAG5091116.1"/>
    </source>
</evidence>
<evidence type="ECO:0000256" key="3">
    <source>
        <dbReference type="ARBA" id="ARBA00023163"/>
    </source>
</evidence>
<proteinExistence type="predicted"/>
<evidence type="ECO:0000256" key="1">
    <source>
        <dbReference type="ARBA" id="ARBA00023015"/>
    </source>
</evidence>
<dbReference type="RefSeq" id="WP_015255689.1">
    <property type="nucleotide sequence ID" value="NZ_CAJRAY010000079.1"/>
</dbReference>
<dbReference type="InterPro" id="IPR018060">
    <property type="entry name" value="HTH_AraC"/>
</dbReference>
<dbReference type="SMART" id="SM00448">
    <property type="entry name" value="REC"/>
    <property type="match status" value="1"/>
</dbReference>
<dbReference type="PROSITE" id="PS50110">
    <property type="entry name" value="RESPONSE_REGULATORY"/>
    <property type="match status" value="1"/>
</dbReference>
<keyword evidence="1" id="KW-0805">Transcription regulation</keyword>
<comment type="caution">
    <text evidence="4">Lacks conserved residue(s) required for the propagation of feature annotation.</text>
</comment>
<evidence type="ECO:0000259" key="6">
    <source>
        <dbReference type="PROSITE" id="PS50110"/>
    </source>
</evidence>
<comment type="caution">
    <text evidence="7">The sequence shown here is derived from an EMBL/GenBank/DDBJ whole genome shotgun (WGS) entry which is preliminary data.</text>
</comment>
<keyword evidence="8" id="KW-1185">Reference proteome</keyword>
<dbReference type="PROSITE" id="PS00041">
    <property type="entry name" value="HTH_ARAC_FAMILY_1"/>
    <property type="match status" value="1"/>
</dbReference>
<evidence type="ECO:0000256" key="4">
    <source>
        <dbReference type="PROSITE-ProRule" id="PRU00169"/>
    </source>
</evidence>
<accession>A0ABM8V6W3</accession>
<evidence type="ECO:0000313" key="8">
    <source>
        <dbReference type="Proteomes" id="UP000681526"/>
    </source>
</evidence>